<protein>
    <submittedName>
        <fullName evidence="7">Levanbiose-producing levanase</fullName>
    </submittedName>
</protein>
<dbReference type="InterPro" id="IPR023296">
    <property type="entry name" value="Glyco_hydro_beta-prop_sf"/>
</dbReference>
<evidence type="ECO:0000256" key="3">
    <source>
        <dbReference type="ARBA" id="ARBA00023295"/>
    </source>
</evidence>
<dbReference type="InterPro" id="IPR013320">
    <property type="entry name" value="ConA-like_dom_sf"/>
</dbReference>
<dbReference type="InterPro" id="IPR013148">
    <property type="entry name" value="Glyco_hydro_32_N"/>
</dbReference>
<dbReference type="InterPro" id="IPR001362">
    <property type="entry name" value="Glyco_hydro_32"/>
</dbReference>
<dbReference type="EMBL" id="FNTV01000001">
    <property type="protein sequence ID" value="SEE76151.1"/>
    <property type="molecule type" value="Genomic_DNA"/>
</dbReference>
<dbReference type="PROSITE" id="PS00609">
    <property type="entry name" value="GLYCOSYL_HYDROL_F32"/>
    <property type="match status" value="1"/>
</dbReference>
<accession>A0A1H5LIA0</accession>
<evidence type="ECO:0000259" key="5">
    <source>
        <dbReference type="Pfam" id="PF00251"/>
    </source>
</evidence>
<evidence type="ECO:0000256" key="1">
    <source>
        <dbReference type="ARBA" id="ARBA00009902"/>
    </source>
</evidence>
<dbReference type="Pfam" id="PF00251">
    <property type="entry name" value="Glyco_hydro_32N"/>
    <property type="match status" value="1"/>
</dbReference>
<dbReference type="PANTHER" id="PTHR42800:SF1">
    <property type="entry name" value="EXOINULINASE INUD (AFU_ORTHOLOGUE AFUA_5G00480)"/>
    <property type="match status" value="1"/>
</dbReference>
<dbReference type="GO" id="GO:0005987">
    <property type="term" value="P:sucrose catabolic process"/>
    <property type="evidence" value="ECO:0007669"/>
    <property type="project" value="TreeGrafter"/>
</dbReference>
<dbReference type="SUPFAM" id="SSF49899">
    <property type="entry name" value="Concanavalin A-like lectins/glucanases"/>
    <property type="match status" value="1"/>
</dbReference>
<dbReference type="AlphaFoldDB" id="A0A1H5LIA0"/>
<evidence type="ECO:0000256" key="4">
    <source>
        <dbReference type="RuleBase" id="RU362110"/>
    </source>
</evidence>
<evidence type="ECO:0000313" key="7">
    <source>
        <dbReference type="EMBL" id="SEE76151.1"/>
    </source>
</evidence>
<sequence>MNQTDHLMRRPAFHFTPQRNWMNDPNGLVYDGGLWHLYYQYNPEGPDWGNMSWGHATSPDLQHWTEHPVALPYREGEQIFSGSIVATPSDVGSLLTAYYTSAYDDGHQAQSRASSTDGGFTWETDPNNPVLDRNTSAFRDPKVIRYTDAGGDVRWILLAVEADDRQVLFYSSTDLHTWEYQSSFGPLGVDGVVWECPDLIPLPVDGDPRDIRWVLLISANPVGEDPDPEGSSMSYLIGDFDGTTFTADSSELTRLDHGRDFYAGVTFDNAPAGETVMLGWMSNWSYAHEIPSAPWRGAMSLPRRLSLRTVGGTPRLIQQPPKFIQEQLVAADPAARMSLAQPIHLALSGHSLMELQWDPSITGRLRLTLQGDAESEVVIEHSPETGALRVTRQGAAVQAVHAAFPSTSTVALDVLAPVRLLLSLDGPLLELFINDGEATASNLVVLGSGPVTAQFAAELPGHISVVQRDVHESETPAQLSLPGSSPARL</sequence>
<comment type="similarity">
    <text evidence="1 4">Belongs to the glycosyl hydrolase 32 family.</text>
</comment>
<dbReference type="SUPFAM" id="SSF75005">
    <property type="entry name" value="Arabinanase/levansucrase/invertase"/>
    <property type="match status" value="1"/>
</dbReference>
<feature type="domain" description="Glycosyl hydrolase family 32 N-terminal" evidence="5">
    <location>
        <begin position="14"/>
        <end position="320"/>
    </location>
</feature>
<dbReference type="Gene3D" id="2.60.120.560">
    <property type="entry name" value="Exo-inulinase, domain 1"/>
    <property type="match status" value="1"/>
</dbReference>
<reference evidence="7 8" key="1">
    <citation type="submission" date="2016-10" db="EMBL/GenBank/DDBJ databases">
        <authorList>
            <person name="de Groot N.N."/>
        </authorList>
    </citation>
    <scope>NUCLEOTIDE SEQUENCE [LARGE SCALE GENOMIC DNA]</scope>
    <source>
        <strain evidence="7 8">DSM 22274</strain>
    </source>
</reference>
<evidence type="ECO:0000259" key="6">
    <source>
        <dbReference type="Pfam" id="PF08244"/>
    </source>
</evidence>
<dbReference type="Proteomes" id="UP000182725">
    <property type="component" value="Unassembled WGS sequence"/>
</dbReference>
<dbReference type="InterPro" id="IPR013189">
    <property type="entry name" value="Glyco_hydro_32_C"/>
</dbReference>
<dbReference type="PANTHER" id="PTHR42800">
    <property type="entry name" value="EXOINULINASE INUD (AFU_ORTHOLOGUE AFUA_5G00480)"/>
    <property type="match status" value="1"/>
</dbReference>
<evidence type="ECO:0000256" key="2">
    <source>
        <dbReference type="ARBA" id="ARBA00022801"/>
    </source>
</evidence>
<dbReference type="InterPro" id="IPR018053">
    <property type="entry name" value="Glyco_hydro_32_AS"/>
</dbReference>
<dbReference type="Gene3D" id="2.115.10.20">
    <property type="entry name" value="Glycosyl hydrolase domain, family 43"/>
    <property type="match status" value="1"/>
</dbReference>
<dbReference type="GO" id="GO:0004575">
    <property type="term" value="F:sucrose alpha-glucosidase activity"/>
    <property type="evidence" value="ECO:0007669"/>
    <property type="project" value="TreeGrafter"/>
</dbReference>
<organism evidence="7 8">
    <name type="scientific">Arthrobacter alpinus</name>
    <dbReference type="NCBI Taxonomy" id="656366"/>
    <lineage>
        <taxon>Bacteria</taxon>
        <taxon>Bacillati</taxon>
        <taxon>Actinomycetota</taxon>
        <taxon>Actinomycetes</taxon>
        <taxon>Micrococcales</taxon>
        <taxon>Micrococcaceae</taxon>
        <taxon>Arthrobacter</taxon>
    </lineage>
</organism>
<keyword evidence="3 4" id="KW-0326">Glycosidase</keyword>
<evidence type="ECO:0000313" key="8">
    <source>
        <dbReference type="Proteomes" id="UP000182725"/>
    </source>
</evidence>
<feature type="domain" description="Glycosyl hydrolase family 32 C-terminal" evidence="6">
    <location>
        <begin position="349"/>
        <end position="444"/>
    </location>
</feature>
<dbReference type="RefSeq" id="WP_074711805.1">
    <property type="nucleotide sequence ID" value="NZ_FNTV01000001.1"/>
</dbReference>
<proteinExistence type="inferred from homology"/>
<dbReference type="Pfam" id="PF08244">
    <property type="entry name" value="Glyco_hydro_32C"/>
    <property type="match status" value="1"/>
</dbReference>
<keyword evidence="2 4" id="KW-0378">Hydrolase</keyword>
<name>A0A1H5LIA0_9MICC</name>
<dbReference type="SMART" id="SM00640">
    <property type="entry name" value="Glyco_32"/>
    <property type="match status" value="1"/>
</dbReference>
<dbReference type="CDD" id="cd18622">
    <property type="entry name" value="GH32_Inu-like"/>
    <property type="match status" value="1"/>
</dbReference>
<gene>
    <name evidence="7" type="ORF">SAMN04489740_2453</name>
</gene>
<dbReference type="GO" id="GO:0005737">
    <property type="term" value="C:cytoplasm"/>
    <property type="evidence" value="ECO:0007669"/>
    <property type="project" value="TreeGrafter"/>
</dbReference>